<evidence type="ECO:0000313" key="2">
    <source>
        <dbReference type="EMBL" id="KAJ8067537.1"/>
    </source>
</evidence>
<comment type="caution">
    <text evidence="2">The sequence shown here is derived from an EMBL/GenBank/DDBJ whole genome shotgun (WGS) entry which is preliminary data.</text>
</comment>
<feature type="compositionally biased region" description="Acidic residues" evidence="1">
    <location>
        <begin position="130"/>
        <end position="145"/>
    </location>
</feature>
<keyword evidence="3" id="KW-1185">Reference proteome</keyword>
<dbReference type="Proteomes" id="UP001152300">
    <property type="component" value="Unassembled WGS sequence"/>
</dbReference>
<evidence type="ECO:0000256" key="1">
    <source>
        <dbReference type="SAM" id="MobiDB-lite"/>
    </source>
</evidence>
<feature type="region of interest" description="Disordered" evidence="1">
    <location>
        <begin position="110"/>
        <end position="185"/>
    </location>
</feature>
<sequence>MVRQRRILNRKLGPKPKPARKSSLEKQARDMNQDEEMQDSGIPAAEQEEAFSASSAPVSHPIKNKDGKMKDRPVPKFRTPEEIAMRAAHQKARPKAYYKRCDARRKLASQLANSEPELEMGLSNLGIGGENEDGDEDGDNEDKDEIEDRLWGLHLDDDECGGGASGKGGMGGMGGSGGSGGSSQGAAQAIMLAAV</sequence>
<gene>
    <name evidence="2" type="ORF">OCU04_004878</name>
</gene>
<proteinExistence type="predicted"/>
<feature type="compositionally biased region" description="Basic and acidic residues" evidence="1">
    <location>
        <begin position="146"/>
        <end position="155"/>
    </location>
</feature>
<feature type="compositionally biased region" description="Basic residues" evidence="1">
    <location>
        <begin position="1"/>
        <end position="20"/>
    </location>
</feature>
<feature type="compositionally biased region" description="Basic and acidic residues" evidence="1">
    <location>
        <begin position="63"/>
        <end position="75"/>
    </location>
</feature>
<name>A0A9X0ARC9_9HELO</name>
<feature type="compositionally biased region" description="Basic and acidic residues" evidence="1">
    <location>
        <begin position="22"/>
        <end position="32"/>
    </location>
</feature>
<evidence type="ECO:0000313" key="3">
    <source>
        <dbReference type="Proteomes" id="UP001152300"/>
    </source>
</evidence>
<feature type="compositionally biased region" description="Gly residues" evidence="1">
    <location>
        <begin position="161"/>
        <end position="183"/>
    </location>
</feature>
<feature type="region of interest" description="Disordered" evidence="1">
    <location>
        <begin position="1"/>
        <end position="75"/>
    </location>
</feature>
<dbReference type="AlphaFoldDB" id="A0A9X0ARC9"/>
<reference evidence="2" key="1">
    <citation type="submission" date="2022-11" db="EMBL/GenBank/DDBJ databases">
        <title>Genome Resource of Sclerotinia nivalis Strain SnTB1, a Plant Pathogen Isolated from American Ginseng.</title>
        <authorList>
            <person name="Fan S."/>
        </authorList>
    </citation>
    <scope>NUCLEOTIDE SEQUENCE</scope>
    <source>
        <strain evidence="2">SnTB1</strain>
    </source>
</reference>
<organism evidence="2 3">
    <name type="scientific">Sclerotinia nivalis</name>
    <dbReference type="NCBI Taxonomy" id="352851"/>
    <lineage>
        <taxon>Eukaryota</taxon>
        <taxon>Fungi</taxon>
        <taxon>Dikarya</taxon>
        <taxon>Ascomycota</taxon>
        <taxon>Pezizomycotina</taxon>
        <taxon>Leotiomycetes</taxon>
        <taxon>Helotiales</taxon>
        <taxon>Sclerotiniaceae</taxon>
        <taxon>Sclerotinia</taxon>
    </lineage>
</organism>
<accession>A0A9X0ARC9</accession>
<dbReference type="EMBL" id="JAPEIS010000004">
    <property type="protein sequence ID" value="KAJ8067537.1"/>
    <property type="molecule type" value="Genomic_DNA"/>
</dbReference>
<protein>
    <submittedName>
        <fullName evidence="2">Uncharacterized protein</fullName>
    </submittedName>
</protein>